<dbReference type="InterPro" id="IPR002213">
    <property type="entry name" value="UDP_glucos_trans"/>
</dbReference>
<keyword evidence="3" id="KW-1185">Reference proteome</keyword>
<dbReference type="InterPro" id="IPR050426">
    <property type="entry name" value="Glycosyltransferase_28"/>
</dbReference>
<dbReference type="Proteomes" id="UP000077519">
    <property type="component" value="Unassembled WGS sequence"/>
</dbReference>
<dbReference type="AlphaFoldDB" id="A0A177Y975"/>
<dbReference type="Pfam" id="PF06722">
    <property type="entry name" value="EryCIII-like_C"/>
    <property type="match status" value="1"/>
</dbReference>
<reference evidence="2 3" key="1">
    <citation type="submission" date="2016-03" db="EMBL/GenBank/DDBJ databases">
        <title>Genome sequence of Rhodococcus kyotonensis KB10.</title>
        <authorList>
            <person name="Jeong H."/>
            <person name="Hong C.E."/>
            <person name="Jo S.H."/>
            <person name="Park J.M."/>
        </authorList>
    </citation>
    <scope>NUCLEOTIDE SEQUENCE [LARGE SCALE GENOMIC DNA]</scope>
    <source>
        <strain evidence="2 3">KB10</strain>
    </source>
</reference>
<evidence type="ECO:0000259" key="1">
    <source>
        <dbReference type="Pfam" id="PF06722"/>
    </source>
</evidence>
<protein>
    <recommendedName>
        <fullName evidence="1">Erythromycin biosynthesis protein CIII-like C-terminal domain-containing protein</fullName>
    </recommendedName>
</protein>
<organism evidence="2 3">
    <name type="scientific">Rhodococcoides kyotonense</name>
    <dbReference type="NCBI Taxonomy" id="398843"/>
    <lineage>
        <taxon>Bacteria</taxon>
        <taxon>Bacillati</taxon>
        <taxon>Actinomycetota</taxon>
        <taxon>Actinomycetes</taxon>
        <taxon>Mycobacteriales</taxon>
        <taxon>Nocardiaceae</taxon>
        <taxon>Rhodococcoides</taxon>
    </lineage>
</organism>
<dbReference type="GO" id="GO:0016758">
    <property type="term" value="F:hexosyltransferase activity"/>
    <property type="evidence" value="ECO:0007669"/>
    <property type="project" value="UniProtKB-ARBA"/>
</dbReference>
<feature type="domain" description="Erythromycin biosynthesis protein CIII-like C-terminal" evidence="1">
    <location>
        <begin position="317"/>
        <end position="411"/>
    </location>
</feature>
<accession>A0A177Y975</accession>
<dbReference type="InterPro" id="IPR010610">
    <property type="entry name" value="EryCIII-like_C"/>
</dbReference>
<dbReference type="FunFam" id="3.40.50.2000:FF:000009">
    <property type="entry name" value="Sterol 3-beta-glucosyltransferase UGT80A2"/>
    <property type="match status" value="1"/>
</dbReference>
<dbReference type="EMBL" id="LVHI01000027">
    <property type="protein sequence ID" value="OAK52064.1"/>
    <property type="molecule type" value="Genomic_DNA"/>
</dbReference>
<comment type="caution">
    <text evidence="2">The sequence shown here is derived from an EMBL/GenBank/DDBJ whole genome shotgun (WGS) entry which is preliminary data.</text>
</comment>
<dbReference type="CDD" id="cd03784">
    <property type="entry name" value="GT1_Gtf-like"/>
    <property type="match status" value="1"/>
</dbReference>
<dbReference type="PANTHER" id="PTHR48050:SF13">
    <property type="entry name" value="STEROL 3-BETA-GLUCOSYLTRANSFERASE UGT80A2"/>
    <property type="match status" value="1"/>
</dbReference>
<sequence>MRFVLPFTGSRGDVQPGLALGIELADRGHDVVFGAPPNLLAFATAASSRVSAGPGRITVRAFGPDTKAVLESELVRVRLKSRNPRVRFAALAELANLGWDEMVSELAEMSGGADALVTGTLGQEMTFNMAEALGVPFLALHYCPVRRNGSMSVAPGRHLPSVVNKATWSLLETMRWRSMRRRENAQRTALGLPDATQALPERIAAYGGIEIQAYDGALFPGLAEEWASTRPFVGFLELSSARASLGADVGDGSPLRRWIDAGPPPLYVGFGSMPVPDPASLVDLVADACDRTGQRALISSGWSALDESIDDGSPVAIVGPVDHASVFPLCRAAIHHGGAGTTAASIRAGLPTMVCWFSADQPFWGAALVRLGAGVSSKFSRLDCRELTEAIHSLLTDDTVSAAGALAAEAIPAQQALSTAADLVESAADGSSSITRTGR</sequence>
<dbReference type="Gene3D" id="3.40.50.2000">
    <property type="entry name" value="Glycogen Phosphorylase B"/>
    <property type="match status" value="2"/>
</dbReference>
<evidence type="ECO:0000313" key="3">
    <source>
        <dbReference type="Proteomes" id="UP000077519"/>
    </source>
</evidence>
<dbReference type="RefSeq" id="WP_068429539.1">
    <property type="nucleotide sequence ID" value="NZ_LVHI01000027.1"/>
</dbReference>
<proteinExistence type="predicted"/>
<dbReference type="PANTHER" id="PTHR48050">
    <property type="entry name" value="STEROL 3-BETA-GLUCOSYLTRANSFERASE"/>
    <property type="match status" value="1"/>
</dbReference>
<dbReference type="GO" id="GO:0017000">
    <property type="term" value="P:antibiotic biosynthetic process"/>
    <property type="evidence" value="ECO:0007669"/>
    <property type="project" value="UniProtKB-ARBA"/>
</dbReference>
<dbReference type="GO" id="GO:0008194">
    <property type="term" value="F:UDP-glycosyltransferase activity"/>
    <property type="evidence" value="ECO:0007669"/>
    <property type="project" value="InterPro"/>
</dbReference>
<evidence type="ECO:0000313" key="2">
    <source>
        <dbReference type="EMBL" id="OAK52064.1"/>
    </source>
</evidence>
<name>A0A177Y975_9NOCA</name>
<dbReference type="SUPFAM" id="SSF53756">
    <property type="entry name" value="UDP-Glycosyltransferase/glycogen phosphorylase"/>
    <property type="match status" value="1"/>
</dbReference>
<gene>
    <name evidence="2" type="ORF">A3K89_25125</name>
</gene>